<dbReference type="SUPFAM" id="SSF55874">
    <property type="entry name" value="ATPase domain of HSP90 chaperone/DNA topoisomerase II/histidine kinase"/>
    <property type="match status" value="1"/>
</dbReference>
<dbReference type="GO" id="GO:0005524">
    <property type="term" value="F:ATP binding"/>
    <property type="evidence" value="ECO:0007669"/>
    <property type="project" value="UniProtKB-KW"/>
</dbReference>
<keyword evidence="14" id="KW-0175">Coiled coil</keyword>
<dbReference type="InterPro" id="IPR004358">
    <property type="entry name" value="Sig_transdc_His_kin-like_C"/>
</dbReference>
<evidence type="ECO:0000256" key="5">
    <source>
        <dbReference type="ARBA" id="ARBA00022553"/>
    </source>
</evidence>
<dbReference type="Pfam" id="PF00672">
    <property type="entry name" value="HAMP"/>
    <property type="match status" value="1"/>
</dbReference>
<evidence type="ECO:0000256" key="2">
    <source>
        <dbReference type="ARBA" id="ARBA00004651"/>
    </source>
</evidence>
<dbReference type="CDD" id="cd00075">
    <property type="entry name" value="HATPase"/>
    <property type="match status" value="1"/>
</dbReference>
<keyword evidence="13 15" id="KW-0472">Membrane</keyword>
<gene>
    <name evidence="18" type="ORF">ACFOGI_03555</name>
</gene>
<organism evidence="18 19">
    <name type="scientific">Virgibacillus xinjiangensis</name>
    <dbReference type="NCBI Taxonomy" id="393090"/>
    <lineage>
        <taxon>Bacteria</taxon>
        <taxon>Bacillati</taxon>
        <taxon>Bacillota</taxon>
        <taxon>Bacilli</taxon>
        <taxon>Bacillales</taxon>
        <taxon>Bacillaceae</taxon>
        <taxon>Virgibacillus</taxon>
    </lineage>
</organism>
<dbReference type="Pfam" id="PF00512">
    <property type="entry name" value="HisKA"/>
    <property type="match status" value="1"/>
</dbReference>
<dbReference type="InterPro" id="IPR003661">
    <property type="entry name" value="HisK_dim/P_dom"/>
</dbReference>
<evidence type="ECO:0000259" key="17">
    <source>
        <dbReference type="PROSITE" id="PS50885"/>
    </source>
</evidence>
<dbReference type="EMBL" id="JBHRSA010000009">
    <property type="protein sequence ID" value="MFC3039313.1"/>
    <property type="molecule type" value="Genomic_DNA"/>
</dbReference>
<dbReference type="CDD" id="cd06225">
    <property type="entry name" value="HAMP"/>
    <property type="match status" value="1"/>
</dbReference>
<sequence length="451" mass="50532">MKLKTKIQLFSTLFMLVLILLVNTSIYFLFYHIAATSELEQLSNEADLLAQELADSSATDVSGLLNAYLPTNGMIRIVGEGEEVWTVQTRNSDYLSQPGSYSTTESSSILPQEDGADIAYVTKPIIWSSGENTGEVASLQVSNHLEPLSDTMTTLFYVLSIASAIMLLPVAIAGTVLSRFLLQPITQLTKAMRINIDRSEWEKISVDNRSNDELHEMEKTFNEMIDYLKDNFEKQEIFVSDASHELKTPISIIKSYSQLLKRRGTENPALVDESLEAIDSEAERMKKLVEQMLALAKNKQSANMQELNITTLAEETTNTFRRAYSRPIQLEKNTEELLVVGDTDQLEQVLYILIDNALKYSNEKIQVLVSKEDGEAVIVVRDYGNGIPKEDQERIFDRFYRMDKARSRDSGGTGLGLAIARSIALEHGGELTVESVEGEGASFYLRLPLLK</sequence>
<keyword evidence="11 15" id="KW-1133">Transmembrane helix</keyword>
<dbReference type="Gene3D" id="1.10.287.130">
    <property type="match status" value="1"/>
</dbReference>
<keyword evidence="8" id="KW-0547">Nucleotide-binding</keyword>
<evidence type="ECO:0000256" key="4">
    <source>
        <dbReference type="ARBA" id="ARBA00022475"/>
    </source>
</evidence>
<keyword evidence="4" id="KW-1003">Cell membrane</keyword>
<evidence type="ECO:0000256" key="11">
    <source>
        <dbReference type="ARBA" id="ARBA00022989"/>
    </source>
</evidence>
<evidence type="ECO:0000256" key="8">
    <source>
        <dbReference type="ARBA" id="ARBA00022741"/>
    </source>
</evidence>
<keyword evidence="5" id="KW-0597">Phosphoprotein</keyword>
<accession>A0ABV7CSP8</accession>
<evidence type="ECO:0000313" key="18">
    <source>
        <dbReference type="EMBL" id="MFC3039313.1"/>
    </source>
</evidence>
<comment type="catalytic activity">
    <reaction evidence="1">
        <text>ATP + protein L-histidine = ADP + protein N-phospho-L-histidine.</text>
        <dbReference type="EC" id="2.7.13.3"/>
    </reaction>
</comment>
<feature type="transmembrane region" description="Helical" evidence="15">
    <location>
        <begin position="12"/>
        <end position="34"/>
    </location>
</feature>
<dbReference type="Gene3D" id="6.10.340.10">
    <property type="match status" value="1"/>
</dbReference>
<dbReference type="PROSITE" id="PS50885">
    <property type="entry name" value="HAMP"/>
    <property type="match status" value="1"/>
</dbReference>
<evidence type="ECO:0000256" key="12">
    <source>
        <dbReference type="ARBA" id="ARBA00023012"/>
    </source>
</evidence>
<feature type="transmembrane region" description="Helical" evidence="15">
    <location>
        <begin position="155"/>
        <end position="182"/>
    </location>
</feature>
<evidence type="ECO:0000256" key="15">
    <source>
        <dbReference type="SAM" id="Phobius"/>
    </source>
</evidence>
<dbReference type="PRINTS" id="PR00344">
    <property type="entry name" value="BCTRLSENSOR"/>
</dbReference>
<dbReference type="InterPro" id="IPR050428">
    <property type="entry name" value="TCS_sensor_his_kinase"/>
</dbReference>
<keyword evidence="10 18" id="KW-0067">ATP-binding</keyword>
<evidence type="ECO:0000256" key="14">
    <source>
        <dbReference type="SAM" id="Coils"/>
    </source>
</evidence>
<evidence type="ECO:0000256" key="7">
    <source>
        <dbReference type="ARBA" id="ARBA00022692"/>
    </source>
</evidence>
<keyword evidence="7 15" id="KW-0812">Transmembrane</keyword>
<proteinExistence type="predicted"/>
<keyword evidence="12" id="KW-0902">Two-component regulatory system</keyword>
<evidence type="ECO:0000256" key="10">
    <source>
        <dbReference type="ARBA" id="ARBA00022840"/>
    </source>
</evidence>
<evidence type="ECO:0000256" key="13">
    <source>
        <dbReference type="ARBA" id="ARBA00023136"/>
    </source>
</evidence>
<feature type="coiled-coil region" evidence="14">
    <location>
        <begin position="271"/>
        <end position="305"/>
    </location>
</feature>
<dbReference type="InterPro" id="IPR003660">
    <property type="entry name" value="HAMP_dom"/>
</dbReference>
<dbReference type="PROSITE" id="PS50109">
    <property type="entry name" value="HIS_KIN"/>
    <property type="match status" value="1"/>
</dbReference>
<evidence type="ECO:0000313" key="19">
    <source>
        <dbReference type="Proteomes" id="UP001595279"/>
    </source>
</evidence>
<evidence type="ECO:0000256" key="3">
    <source>
        <dbReference type="ARBA" id="ARBA00012438"/>
    </source>
</evidence>
<feature type="domain" description="HAMP" evidence="17">
    <location>
        <begin position="179"/>
        <end position="233"/>
    </location>
</feature>
<evidence type="ECO:0000256" key="1">
    <source>
        <dbReference type="ARBA" id="ARBA00000085"/>
    </source>
</evidence>
<feature type="domain" description="Histidine kinase" evidence="16">
    <location>
        <begin position="241"/>
        <end position="451"/>
    </location>
</feature>
<feature type="coiled-coil region" evidence="14">
    <location>
        <begin position="32"/>
        <end position="59"/>
    </location>
</feature>
<dbReference type="Pfam" id="PF02518">
    <property type="entry name" value="HATPase_c"/>
    <property type="match status" value="1"/>
</dbReference>
<dbReference type="Proteomes" id="UP001595279">
    <property type="component" value="Unassembled WGS sequence"/>
</dbReference>
<name>A0ABV7CSP8_9BACI</name>
<comment type="caution">
    <text evidence="18">The sequence shown here is derived from an EMBL/GenBank/DDBJ whole genome shotgun (WGS) entry which is preliminary data.</text>
</comment>
<evidence type="ECO:0000256" key="6">
    <source>
        <dbReference type="ARBA" id="ARBA00022679"/>
    </source>
</evidence>
<dbReference type="InterPro" id="IPR003594">
    <property type="entry name" value="HATPase_dom"/>
</dbReference>
<evidence type="ECO:0000256" key="9">
    <source>
        <dbReference type="ARBA" id="ARBA00022777"/>
    </source>
</evidence>
<dbReference type="EC" id="2.7.13.3" evidence="3"/>
<dbReference type="CDD" id="cd00082">
    <property type="entry name" value="HisKA"/>
    <property type="match status" value="1"/>
</dbReference>
<keyword evidence="9" id="KW-0418">Kinase</keyword>
<keyword evidence="19" id="KW-1185">Reference proteome</keyword>
<dbReference type="InterPro" id="IPR036097">
    <property type="entry name" value="HisK_dim/P_sf"/>
</dbReference>
<keyword evidence="6" id="KW-0808">Transferase</keyword>
<dbReference type="PANTHER" id="PTHR45436:SF5">
    <property type="entry name" value="SENSOR HISTIDINE KINASE TRCS"/>
    <property type="match status" value="1"/>
</dbReference>
<dbReference type="RefSeq" id="WP_390268502.1">
    <property type="nucleotide sequence ID" value="NZ_JBHRSA010000009.1"/>
</dbReference>
<comment type="subcellular location">
    <subcellularLocation>
        <location evidence="2">Cell membrane</location>
        <topology evidence="2">Multi-pass membrane protein</topology>
    </subcellularLocation>
</comment>
<dbReference type="Gene3D" id="3.30.565.10">
    <property type="entry name" value="Histidine kinase-like ATPase, C-terminal domain"/>
    <property type="match status" value="1"/>
</dbReference>
<dbReference type="SMART" id="SM00387">
    <property type="entry name" value="HATPase_c"/>
    <property type="match status" value="1"/>
</dbReference>
<protein>
    <recommendedName>
        <fullName evidence="3">histidine kinase</fullName>
        <ecNumber evidence="3">2.7.13.3</ecNumber>
    </recommendedName>
</protein>
<evidence type="ECO:0000259" key="16">
    <source>
        <dbReference type="PROSITE" id="PS50109"/>
    </source>
</evidence>
<dbReference type="SUPFAM" id="SSF47384">
    <property type="entry name" value="Homodimeric domain of signal transducing histidine kinase"/>
    <property type="match status" value="1"/>
</dbReference>
<dbReference type="InterPro" id="IPR036890">
    <property type="entry name" value="HATPase_C_sf"/>
</dbReference>
<dbReference type="SMART" id="SM00388">
    <property type="entry name" value="HisKA"/>
    <property type="match status" value="1"/>
</dbReference>
<reference evidence="19" key="1">
    <citation type="journal article" date="2019" name="Int. J. Syst. Evol. Microbiol.">
        <title>The Global Catalogue of Microorganisms (GCM) 10K type strain sequencing project: providing services to taxonomists for standard genome sequencing and annotation.</title>
        <authorList>
            <consortium name="The Broad Institute Genomics Platform"/>
            <consortium name="The Broad Institute Genome Sequencing Center for Infectious Disease"/>
            <person name="Wu L."/>
            <person name="Ma J."/>
        </authorList>
    </citation>
    <scope>NUCLEOTIDE SEQUENCE [LARGE SCALE GENOMIC DNA]</scope>
    <source>
        <strain evidence="19">KCTC 13128</strain>
    </source>
</reference>
<dbReference type="PANTHER" id="PTHR45436">
    <property type="entry name" value="SENSOR HISTIDINE KINASE YKOH"/>
    <property type="match status" value="1"/>
</dbReference>
<dbReference type="InterPro" id="IPR005467">
    <property type="entry name" value="His_kinase_dom"/>
</dbReference>